<evidence type="ECO:0000313" key="5">
    <source>
        <dbReference type="Proteomes" id="UP000092583"/>
    </source>
</evidence>
<evidence type="ECO:0000256" key="2">
    <source>
        <dbReference type="SAM" id="SignalP"/>
    </source>
</evidence>
<dbReference type="PANTHER" id="PTHR10900:SF77">
    <property type="entry name" value="FI19380P1"/>
    <property type="match status" value="1"/>
</dbReference>
<dbReference type="OrthoDB" id="286301at2759"/>
<keyword evidence="5" id="KW-1185">Reference proteome</keyword>
<dbReference type="Gene3D" id="2.30.180.10">
    <property type="entry name" value="FAS1 domain"/>
    <property type="match status" value="2"/>
</dbReference>
<feature type="domain" description="FAS1" evidence="3">
    <location>
        <begin position="28"/>
        <end position="166"/>
    </location>
</feature>
<dbReference type="SMART" id="SM00554">
    <property type="entry name" value="FAS1"/>
    <property type="match status" value="2"/>
</dbReference>
<feature type="chain" id="PRO_5008628917" description="FAS1 domain-containing protein" evidence="2">
    <location>
        <begin position="19"/>
        <end position="422"/>
    </location>
</feature>
<dbReference type="EMBL" id="KI669460">
    <property type="protein sequence ID" value="OCF59566.1"/>
    <property type="molecule type" value="Genomic_DNA"/>
</dbReference>
<dbReference type="Proteomes" id="UP000092583">
    <property type="component" value="Unassembled WGS sequence"/>
</dbReference>
<dbReference type="GO" id="GO:0005615">
    <property type="term" value="C:extracellular space"/>
    <property type="evidence" value="ECO:0007669"/>
    <property type="project" value="TreeGrafter"/>
</dbReference>
<dbReference type="STRING" id="1331196.A0A1B9IVL9"/>
<dbReference type="InterPro" id="IPR000782">
    <property type="entry name" value="FAS1_domain"/>
</dbReference>
<organism evidence="4 5">
    <name type="scientific">Kwoniella mangroviensis CBS 10435</name>
    <dbReference type="NCBI Taxonomy" id="1331196"/>
    <lineage>
        <taxon>Eukaryota</taxon>
        <taxon>Fungi</taxon>
        <taxon>Dikarya</taxon>
        <taxon>Basidiomycota</taxon>
        <taxon>Agaricomycotina</taxon>
        <taxon>Tremellomycetes</taxon>
        <taxon>Tremellales</taxon>
        <taxon>Cryptococcaceae</taxon>
        <taxon>Kwoniella</taxon>
    </lineage>
</organism>
<dbReference type="SUPFAM" id="SSF82153">
    <property type="entry name" value="FAS1 domain"/>
    <property type="match status" value="2"/>
</dbReference>
<dbReference type="PANTHER" id="PTHR10900">
    <property type="entry name" value="PERIOSTIN-RELATED"/>
    <property type="match status" value="1"/>
</dbReference>
<sequence>MLKSTLLFSALLSLSVQALPADNATAYFSGLESSLINNGLSGLWNAIVVANHTDIGPDLINKLYSDDQFTIYAPNNAAWDSSGLSQPPANGDLVSLLSYHIVQATLNSSTDIAPIRHHTIAFTELRSPTVDLPGDQTQVIVLETAVNATTGQDVNDGTVLVRGGNWNATSAGEQFVYSNLHIQPIDKILAVPSPLLKILSQSGLAIAANLGATSAISAISDADLNDTLSSECHGCTFFIPVNAAIDGATNFTGLGNDEKRNVLLNHVLNGSTVYSPDLNPGNAYITSAGMPLIYLADDQGKKFVSVGQYRASILRSDIPVSNGVVHLIDTLMIESQNNHERADSAASSAASEAESRTTTTNVIGVGNTQAPSTTSATQTSSAATASSTQAESFALRSMRGPGDIESALKVSIIALVLGRLWI</sequence>
<accession>A0A1B9IVL9</accession>
<gene>
    <name evidence="4" type="ORF">L486_02236</name>
</gene>
<name>A0A1B9IVL9_9TREE</name>
<dbReference type="AlphaFoldDB" id="A0A1B9IVL9"/>
<evidence type="ECO:0000313" key="4">
    <source>
        <dbReference type="EMBL" id="OCF59566.1"/>
    </source>
</evidence>
<dbReference type="InterPro" id="IPR036378">
    <property type="entry name" value="FAS1_dom_sf"/>
</dbReference>
<evidence type="ECO:0000259" key="3">
    <source>
        <dbReference type="PROSITE" id="PS50213"/>
    </source>
</evidence>
<feature type="region of interest" description="Disordered" evidence="1">
    <location>
        <begin position="339"/>
        <end position="388"/>
    </location>
</feature>
<dbReference type="InterPro" id="IPR050904">
    <property type="entry name" value="Adhesion/Biosynth-related"/>
</dbReference>
<evidence type="ECO:0000256" key="1">
    <source>
        <dbReference type="SAM" id="MobiDB-lite"/>
    </source>
</evidence>
<reference evidence="4 5" key="1">
    <citation type="submission" date="2013-07" db="EMBL/GenBank/DDBJ databases">
        <title>The Genome Sequence of Kwoniella mangroviensis CBS10435.</title>
        <authorList>
            <consortium name="The Broad Institute Genome Sequencing Platform"/>
            <person name="Cuomo C."/>
            <person name="Litvintseva A."/>
            <person name="Chen Y."/>
            <person name="Heitman J."/>
            <person name="Sun S."/>
            <person name="Springer D."/>
            <person name="Dromer F."/>
            <person name="Young S.K."/>
            <person name="Zeng Q."/>
            <person name="Gargeya S."/>
            <person name="Fitzgerald M."/>
            <person name="Abouelleil A."/>
            <person name="Alvarado L."/>
            <person name="Berlin A.M."/>
            <person name="Chapman S.B."/>
            <person name="Dewar J."/>
            <person name="Goldberg J."/>
            <person name="Griggs A."/>
            <person name="Gujja S."/>
            <person name="Hansen M."/>
            <person name="Howarth C."/>
            <person name="Imamovic A."/>
            <person name="Larimer J."/>
            <person name="McCowan C."/>
            <person name="Murphy C."/>
            <person name="Pearson M."/>
            <person name="Priest M."/>
            <person name="Roberts A."/>
            <person name="Saif S."/>
            <person name="Shea T."/>
            <person name="Sykes S."/>
            <person name="Wortman J."/>
            <person name="Nusbaum C."/>
            <person name="Birren B."/>
        </authorList>
    </citation>
    <scope>NUCLEOTIDE SEQUENCE [LARGE SCALE GENOMIC DNA]</scope>
    <source>
        <strain evidence="4 5">CBS 10435</strain>
    </source>
</reference>
<proteinExistence type="predicted"/>
<dbReference type="PROSITE" id="PS50213">
    <property type="entry name" value="FAS1"/>
    <property type="match status" value="2"/>
</dbReference>
<feature type="domain" description="FAS1" evidence="3">
    <location>
        <begin position="199"/>
        <end position="332"/>
    </location>
</feature>
<reference evidence="5" key="2">
    <citation type="submission" date="2013-12" db="EMBL/GenBank/DDBJ databases">
        <title>Evolution of pathogenesis and genome organization in the Tremellales.</title>
        <authorList>
            <person name="Cuomo C."/>
            <person name="Litvintseva A."/>
            <person name="Heitman J."/>
            <person name="Chen Y."/>
            <person name="Sun S."/>
            <person name="Springer D."/>
            <person name="Dromer F."/>
            <person name="Young S."/>
            <person name="Zeng Q."/>
            <person name="Chapman S."/>
            <person name="Gujja S."/>
            <person name="Saif S."/>
            <person name="Birren B."/>
        </authorList>
    </citation>
    <scope>NUCLEOTIDE SEQUENCE [LARGE SCALE GENOMIC DNA]</scope>
    <source>
        <strain evidence="5">CBS 10435</strain>
    </source>
</reference>
<feature type="compositionally biased region" description="Low complexity" evidence="1">
    <location>
        <begin position="344"/>
        <end position="388"/>
    </location>
</feature>
<keyword evidence="2" id="KW-0732">Signal</keyword>
<protein>
    <recommendedName>
        <fullName evidence="3">FAS1 domain-containing protein</fullName>
    </recommendedName>
</protein>
<dbReference type="Pfam" id="PF02469">
    <property type="entry name" value="Fasciclin"/>
    <property type="match status" value="2"/>
</dbReference>
<feature type="signal peptide" evidence="2">
    <location>
        <begin position="1"/>
        <end position="18"/>
    </location>
</feature>